<dbReference type="PANTHER" id="PTHR43179:SF12">
    <property type="entry name" value="GALACTOFURANOSYLTRANSFERASE GLFT2"/>
    <property type="match status" value="1"/>
</dbReference>
<dbReference type="SUPFAM" id="SSF53448">
    <property type="entry name" value="Nucleotide-diphospho-sugar transferases"/>
    <property type="match status" value="1"/>
</dbReference>
<protein>
    <recommendedName>
        <fullName evidence="4">Glycosyltransferase 2-like domain-containing protein</fullName>
    </recommendedName>
</protein>
<evidence type="ECO:0000256" key="3">
    <source>
        <dbReference type="ARBA" id="ARBA00022679"/>
    </source>
</evidence>
<sequence length="304" mass="35382">MKPISILIITYNRPNDVLLLLKNIAAQEDAAELIHEVIIINNASNADYDQVVAYVNERNLNYRYVDSPENLGVARGRNLAISIAQAPILISIDDDAYFRDKDALKKAVGVFKEHQDPQRALGAVCFKVLYASTLEVQKNLFPHKDYKKHKDDTFFETSYFTGCGHAILKEVYEKAGDYPDDFFYGMEEYDLSYRILDAGYKIAFTSEVVVMHNESPLGRAPHAEKMFMFWVNKSKVAFRYLPVRYFISTTVMWSLEFIRKTNWHFPLWIKGWRVIFQLPFKEKRQRLSKETLAYLKKIGARLSY</sequence>
<evidence type="ECO:0000313" key="6">
    <source>
        <dbReference type="Proteomes" id="UP000220133"/>
    </source>
</evidence>
<dbReference type="EMBL" id="CP023777">
    <property type="protein sequence ID" value="ATL49014.1"/>
    <property type="molecule type" value="Genomic_DNA"/>
</dbReference>
<keyword evidence="3" id="KW-0808">Transferase</keyword>
<dbReference type="GO" id="GO:0016757">
    <property type="term" value="F:glycosyltransferase activity"/>
    <property type="evidence" value="ECO:0007669"/>
    <property type="project" value="UniProtKB-KW"/>
</dbReference>
<keyword evidence="6" id="KW-1185">Reference proteome</keyword>
<keyword evidence="2" id="KW-0328">Glycosyltransferase</keyword>
<dbReference type="Gene3D" id="3.90.550.10">
    <property type="entry name" value="Spore Coat Polysaccharide Biosynthesis Protein SpsA, Chain A"/>
    <property type="match status" value="1"/>
</dbReference>
<evidence type="ECO:0000259" key="4">
    <source>
        <dbReference type="Pfam" id="PF00535"/>
    </source>
</evidence>
<dbReference type="AlphaFoldDB" id="A0A291QYT1"/>
<name>A0A291QYT1_9BACT</name>
<accession>A0A291QYT1</accession>
<organism evidence="5 6">
    <name type="scientific">Chitinophaga caeni</name>
    <dbReference type="NCBI Taxonomy" id="2029983"/>
    <lineage>
        <taxon>Bacteria</taxon>
        <taxon>Pseudomonadati</taxon>
        <taxon>Bacteroidota</taxon>
        <taxon>Chitinophagia</taxon>
        <taxon>Chitinophagales</taxon>
        <taxon>Chitinophagaceae</taxon>
        <taxon>Chitinophaga</taxon>
    </lineage>
</organism>
<comment type="similarity">
    <text evidence="1">Belongs to the glycosyltransferase 2 family.</text>
</comment>
<dbReference type="RefSeq" id="WP_098195382.1">
    <property type="nucleotide sequence ID" value="NZ_CP023777.1"/>
</dbReference>
<proteinExistence type="inferred from homology"/>
<reference evidence="5 6" key="1">
    <citation type="submission" date="2017-10" db="EMBL/GenBank/DDBJ databases">
        <title>Paenichitinophaga pekingensis gen. nov., sp. nov., isolated from activated sludge.</title>
        <authorList>
            <person name="Jin D."/>
            <person name="Kong X."/>
            <person name="Deng Y."/>
            <person name="Bai Z."/>
        </authorList>
    </citation>
    <scope>NUCLEOTIDE SEQUENCE [LARGE SCALE GENOMIC DNA]</scope>
    <source>
        <strain evidence="5 6">13</strain>
    </source>
</reference>
<feature type="domain" description="Glycosyltransferase 2-like" evidence="4">
    <location>
        <begin position="5"/>
        <end position="174"/>
    </location>
</feature>
<evidence type="ECO:0000256" key="1">
    <source>
        <dbReference type="ARBA" id="ARBA00006739"/>
    </source>
</evidence>
<dbReference type="OrthoDB" id="1143197at2"/>
<evidence type="ECO:0000256" key="2">
    <source>
        <dbReference type="ARBA" id="ARBA00022676"/>
    </source>
</evidence>
<dbReference type="PANTHER" id="PTHR43179">
    <property type="entry name" value="RHAMNOSYLTRANSFERASE WBBL"/>
    <property type="match status" value="1"/>
</dbReference>
<dbReference type="KEGG" id="cbae:COR50_18585"/>
<evidence type="ECO:0000313" key="5">
    <source>
        <dbReference type="EMBL" id="ATL49014.1"/>
    </source>
</evidence>
<dbReference type="InterPro" id="IPR029044">
    <property type="entry name" value="Nucleotide-diphossugar_trans"/>
</dbReference>
<dbReference type="InterPro" id="IPR001173">
    <property type="entry name" value="Glyco_trans_2-like"/>
</dbReference>
<gene>
    <name evidence="5" type="ORF">COR50_18585</name>
</gene>
<dbReference type="Pfam" id="PF00535">
    <property type="entry name" value="Glycos_transf_2"/>
    <property type="match status" value="1"/>
</dbReference>
<dbReference type="Proteomes" id="UP000220133">
    <property type="component" value="Chromosome"/>
</dbReference>